<comment type="caution">
    <text evidence="1">The sequence shown here is derived from an EMBL/GenBank/DDBJ whole genome shotgun (WGS) entry which is preliminary data.</text>
</comment>
<reference evidence="1 2" key="1">
    <citation type="submission" date="2018-05" db="EMBL/GenBank/DDBJ databases">
        <title>Draft genome sequence of Scytalidium lignicola DSM 105466, a ubiquitous saprotrophic fungus.</title>
        <authorList>
            <person name="Buettner E."/>
            <person name="Gebauer A.M."/>
            <person name="Hofrichter M."/>
            <person name="Liers C."/>
            <person name="Kellner H."/>
        </authorList>
    </citation>
    <scope>NUCLEOTIDE SEQUENCE [LARGE SCALE GENOMIC DNA]</scope>
    <source>
        <strain evidence="1 2">DSM 105466</strain>
    </source>
</reference>
<feature type="non-terminal residue" evidence="1">
    <location>
        <position position="79"/>
    </location>
</feature>
<name>A0A3E2GYV6_SCYLI</name>
<evidence type="ECO:0000313" key="1">
    <source>
        <dbReference type="EMBL" id="RFU26335.1"/>
    </source>
</evidence>
<evidence type="ECO:0000313" key="2">
    <source>
        <dbReference type="Proteomes" id="UP000258309"/>
    </source>
</evidence>
<gene>
    <name evidence="1" type="ORF">B7463_g10004</name>
</gene>
<dbReference type="AlphaFoldDB" id="A0A3E2GYV6"/>
<dbReference type="EMBL" id="NCSJ02000268">
    <property type="protein sequence ID" value="RFU26335.1"/>
    <property type="molecule type" value="Genomic_DNA"/>
</dbReference>
<feature type="non-terminal residue" evidence="1">
    <location>
        <position position="1"/>
    </location>
</feature>
<organism evidence="1 2">
    <name type="scientific">Scytalidium lignicola</name>
    <name type="common">Hyphomycete</name>
    <dbReference type="NCBI Taxonomy" id="5539"/>
    <lineage>
        <taxon>Eukaryota</taxon>
        <taxon>Fungi</taxon>
        <taxon>Dikarya</taxon>
        <taxon>Ascomycota</taxon>
        <taxon>Pezizomycotina</taxon>
        <taxon>Leotiomycetes</taxon>
        <taxon>Leotiomycetes incertae sedis</taxon>
        <taxon>Scytalidium</taxon>
    </lineage>
</organism>
<proteinExistence type="predicted"/>
<protein>
    <submittedName>
        <fullName evidence="1">Uncharacterized protein</fullName>
    </submittedName>
</protein>
<dbReference type="Proteomes" id="UP000258309">
    <property type="component" value="Unassembled WGS sequence"/>
</dbReference>
<keyword evidence="2" id="KW-1185">Reference proteome</keyword>
<sequence length="79" mass="8756">MTKTLVNKGANLDAKDGDSRCYLPLTAASREDSKQKVILLLKARRNHEVSLWTLVDKVAAFVTAFTDLGIAKMVVKHDK</sequence>
<accession>A0A3E2GYV6</accession>